<evidence type="ECO:0000313" key="15">
    <source>
        <dbReference type="EMBL" id="NLS11570.1"/>
    </source>
</evidence>
<sequence>MNKLMIVMLAALMPWQAQAMNVVTSIKPIQMITFALTDGVTEPMSVLPSNASPHDYALKPSDVKAVQNADLVIWFGPELEGFMGKLLEDHSAVVTLSNESRLHLNAFSDVHTDHDGHNHGSTDPHFWLGVSQAEQAAQIIVEALIKHDPKNKTVYERNLKWFLAQLKQTDEKISQQLMPVRDQGYYVFHDAYGYFEKRYQLNNLGYFTVNPERKPGAKTLISIRKTLAKVPGTCVFAEPQFTPALVERVVQGSAAKIGQLDPIGSDIVLGKTSYFEFLQRMSDDLTACLYPSDLKMLDSEPAH</sequence>
<dbReference type="GO" id="GO:0006829">
    <property type="term" value="P:zinc ion transport"/>
    <property type="evidence" value="ECO:0007669"/>
    <property type="project" value="UniProtKB-KW"/>
</dbReference>
<comment type="function">
    <text evidence="12">Part of the ATP-binding cassette (ABC) transport system ZnuABC involved in zinc import. Binds zinc with high affinity and specificity and delivers it to the membrane permease for translocation into the cytoplasm.</text>
</comment>
<dbReference type="Pfam" id="PF01297">
    <property type="entry name" value="ZnuA"/>
    <property type="match status" value="1"/>
</dbReference>
<dbReference type="GO" id="GO:0042597">
    <property type="term" value="C:periplasmic space"/>
    <property type="evidence" value="ECO:0007669"/>
    <property type="project" value="UniProtKB-SubCell"/>
</dbReference>
<evidence type="ECO:0000256" key="4">
    <source>
        <dbReference type="ARBA" id="ARBA00022448"/>
    </source>
</evidence>
<evidence type="ECO:0000256" key="13">
    <source>
        <dbReference type="RuleBase" id="RU003512"/>
    </source>
</evidence>
<dbReference type="NCBIfam" id="NF007091">
    <property type="entry name" value="PRK09545.1"/>
    <property type="match status" value="1"/>
</dbReference>
<accession>A0A7X8TMN8</accession>
<dbReference type="CDD" id="cd01019">
    <property type="entry name" value="ZnuA"/>
    <property type="match status" value="1"/>
</dbReference>
<dbReference type="AlphaFoldDB" id="A0A7X8TMN8"/>
<dbReference type="FunFam" id="3.40.50.1980:FF:000006">
    <property type="entry name" value="Zinc ABC transporter substrate-binding protein ZnuA"/>
    <property type="match status" value="1"/>
</dbReference>
<evidence type="ECO:0000256" key="10">
    <source>
        <dbReference type="ARBA" id="ARBA00023065"/>
    </source>
</evidence>
<proteinExistence type="inferred from homology"/>
<dbReference type="SUPFAM" id="SSF53807">
    <property type="entry name" value="Helical backbone' metal receptor"/>
    <property type="match status" value="1"/>
</dbReference>
<dbReference type="InterPro" id="IPR006127">
    <property type="entry name" value="ZnuA-like"/>
</dbReference>
<dbReference type="Gene3D" id="3.40.50.1980">
    <property type="entry name" value="Nitrogenase molybdenum iron protein domain"/>
    <property type="match status" value="2"/>
</dbReference>
<evidence type="ECO:0000256" key="11">
    <source>
        <dbReference type="ARBA" id="ARBA00023157"/>
    </source>
</evidence>
<gene>
    <name evidence="15" type="primary">znuA</name>
    <name evidence="15" type="ORF">HGP28_01530</name>
</gene>
<name>A0A7X8TMN8_9VIBR</name>
<dbReference type="InterPro" id="IPR006128">
    <property type="entry name" value="Lipoprotein_PsaA-like"/>
</dbReference>
<dbReference type="RefSeq" id="WP_168834771.1">
    <property type="nucleotide sequence ID" value="NZ_JABAIK010000001.1"/>
</dbReference>
<keyword evidence="16" id="KW-1185">Reference proteome</keyword>
<dbReference type="GO" id="GO:0046872">
    <property type="term" value="F:metal ion binding"/>
    <property type="evidence" value="ECO:0007669"/>
    <property type="project" value="UniProtKB-KW"/>
</dbReference>
<evidence type="ECO:0000256" key="5">
    <source>
        <dbReference type="ARBA" id="ARBA00022723"/>
    </source>
</evidence>
<keyword evidence="8" id="KW-0862">Zinc</keyword>
<feature type="signal peptide" evidence="14">
    <location>
        <begin position="1"/>
        <end position="19"/>
    </location>
</feature>
<evidence type="ECO:0000256" key="1">
    <source>
        <dbReference type="ARBA" id="ARBA00004418"/>
    </source>
</evidence>
<keyword evidence="6 14" id="KW-0732">Signal</keyword>
<evidence type="ECO:0000256" key="8">
    <source>
        <dbReference type="ARBA" id="ARBA00022833"/>
    </source>
</evidence>
<reference evidence="15 16" key="1">
    <citation type="submission" date="2020-04" db="EMBL/GenBank/DDBJ databases">
        <title>Vibrio sp. SM6, a novel species isolated from seawater.</title>
        <authorList>
            <person name="Wang X."/>
        </authorList>
    </citation>
    <scope>NUCLEOTIDE SEQUENCE [LARGE SCALE GENOMIC DNA]</scope>
    <source>
        <strain evidence="15 16">SM6</strain>
    </source>
</reference>
<dbReference type="Proteomes" id="UP000535589">
    <property type="component" value="Unassembled WGS sequence"/>
</dbReference>
<evidence type="ECO:0000256" key="2">
    <source>
        <dbReference type="ARBA" id="ARBA00011028"/>
    </source>
</evidence>
<evidence type="ECO:0000256" key="7">
    <source>
        <dbReference type="ARBA" id="ARBA00022764"/>
    </source>
</evidence>
<evidence type="ECO:0000256" key="6">
    <source>
        <dbReference type="ARBA" id="ARBA00022729"/>
    </source>
</evidence>
<comment type="similarity">
    <text evidence="2 13">Belongs to the bacterial solute-binding protein 9 family.</text>
</comment>
<keyword evidence="7" id="KW-0574">Periplasm</keyword>
<keyword evidence="9" id="KW-0864">Zinc transport</keyword>
<dbReference type="InterPro" id="IPR035520">
    <property type="entry name" value="ZnuA"/>
</dbReference>
<comment type="caution">
    <text evidence="15">The sequence shown here is derived from an EMBL/GenBank/DDBJ whole genome shotgun (WGS) entry which is preliminary data.</text>
</comment>
<dbReference type="PANTHER" id="PTHR42953">
    <property type="entry name" value="HIGH-AFFINITY ZINC UPTAKE SYSTEM PROTEIN ZNUA-RELATED"/>
    <property type="match status" value="1"/>
</dbReference>
<protein>
    <recommendedName>
        <fullName evidence="3">High-affinity zinc uptake system protein ZnuA</fullName>
    </recommendedName>
</protein>
<evidence type="ECO:0000256" key="3">
    <source>
        <dbReference type="ARBA" id="ARBA00015915"/>
    </source>
</evidence>
<dbReference type="PRINTS" id="PR00690">
    <property type="entry name" value="ADHESNFAMILY"/>
</dbReference>
<keyword evidence="4 13" id="KW-0813">Transport</keyword>
<dbReference type="GO" id="GO:0007155">
    <property type="term" value="P:cell adhesion"/>
    <property type="evidence" value="ECO:0007669"/>
    <property type="project" value="InterPro"/>
</dbReference>
<dbReference type="PRINTS" id="PR00691">
    <property type="entry name" value="ADHESINB"/>
</dbReference>
<keyword evidence="11" id="KW-1015">Disulfide bond</keyword>
<evidence type="ECO:0000256" key="12">
    <source>
        <dbReference type="ARBA" id="ARBA00045516"/>
    </source>
</evidence>
<evidence type="ECO:0000256" key="14">
    <source>
        <dbReference type="SAM" id="SignalP"/>
    </source>
</evidence>
<keyword evidence="10" id="KW-0406">Ion transport</keyword>
<dbReference type="InterPro" id="IPR006129">
    <property type="entry name" value="AdhesinB"/>
</dbReference>
<dbReference type="EMBL" id="JABAIK010000001">
    <property type="protein sequence ID" value="NLS11570.1"/>
    <property type="molecule type" value="Genomic_DNA"/>
</dbReference>
<evidence type="ECO:0000313" key="16">
    <source>
        <dbReference type="Proteomes" id="UP000535589"/>
    </source>
</evidence>
<dbReference type="PANTHER" id="PTHR42953:SF3">
    <property type="entry name" value="HIGH-AFFINITY ZINC UPTAKE SYSTEM PROTEIN ZNUA"/>
    <property type="match status" value="1"/>
</dbReference>
<feature type="chain" id="PRO_5031282000" description="High-affinity zinc uptake system protein ZnuA" evidence="14">
    <location>
        <begin position="20"/>
        <end position="303"/>
    </location>
</feature>
<keyword evidence="5" id="KW-0479">Metal-binding</keyword>
<evidence type="ECO:0000256" key="9">
    <source>
        <dbReference type="ARBA" id="ARBA00022906"/>
    </source>
</evidence>
<organism evidence="15 16">
    <name type="scientific">Vibrio agarilyticus</name>
    <dbReference type="NCBI Taxonomy" id="2726741"/>
    <lineage>
        <taxon>Bacteria</taxon>
        <taxon>Pseudomonadati</taxon>
        <taxon>Pseudomonadota</taxon>
        <taxon>Gammaproteobacteria</taxon>
        <taxon>Vibrionales</taxon>
        <taxon>Vibrionaceae</taxon>
        <taxon>Vibrio</taxon>
    </lineage>
</organism>
<dbReference type="InterPro" id="IPR050492">
    <property type="entry name" value="Bact_metal-bind_prot9"/>
</dbReference>
<comment type="subcellular location">
    <subcellularLocation>
        <location evidence="1">Periplasm</location>
    </subcellularLocation>
</comment>